<sequence length="199" mass="23406">MVMSKSLRSIFDKYGGIMSTAELKEEGFYYKKIQNALEEGEIEQVRRGYYQYLGEHSFSDIPVITRLFPDGVICMESALDFYGYTDRTPSAWHLAVDNKSTRTRFYIDYPIIKPHFIKRERYKVGIEEAEIDGKLVKIYNRERTICDLLLHRNKVDGEVFNTAIQRYIQDPDKVTARLVKYAKQLQVEKKVREVLGVWL</sequence>
<proteinExistence type="predicted"/>
<dbReference type="Pfam" id="PF13338">
    <property type="entry name" value="AbiEi_4"/>
    <property type="match status" value="1"/>
</dbReference>
<organism evidence="2 3">
    <name type="scientific">Catonella massiliensis</name>
    <dbReference type="NCBI Taxonomy" id="2799636"/>
    <lineage>
        <taxon>Bacteria</taxon>
        <taxon>Bacillati</taxon>
        <taxon>Bacillota</taxon>
        <taxon>Clostridia</taxon>
        <taxon>Lachnospirales</taxon>
        <taxon>Lachnospiraceae</taxon>
        <taxon>Catonella</taxon>
    </lineage>
</organism>
<gene>
    <name evidence="2" type="ORF">JJN12_03445</name>
</gene>
<feature type="domain" description="AbiEi antitoxin N-terminal" evidence="1">
    <location>
        <begin position="7"/>
        <end position="52"/>
    </location>
</feature>
<comment type="caution">
    <text evidence="2">The sequence shown here is derived from an EMBL/GenBank/DDBJ whole genome shotgun (WGS) entry which is preliminary data.</text>
</comment>
<accession>A0ABS1IY66</accession>
<dbReference type="EMBL" id="JAEPRJ010000001">
    <property type="protein sequence ID" value="MBK5896842.1"/>
    <property type="molecule type" value="Genomic_DNA"/>
</dbReference>
<dbReference type="InterPro" id="IPR025159">
    <property type="entry name" value="AbiEi_N"/>
</dbReference>
<dbReference type="Proteomes" id="UP000604730">
    <property type="component" value="Unassembled WGS sequence"/>
</dbReference>
<evidence type="ECO:0000313" key="2">
    <source>
        <dbReference type="EMBL" id="MBK5896842.1"/>
    </source>
</evidence>
<evidence type="ECO:0000313" key="3">
    <source>
        <dbReference type="Proteomes" id="UP000604730"/>
    </source>
</evidence>
<evidence type="ECO:0000259" key="1">
    <source>
        <dbReference type="Pfam" id="PF13338"/>
    </source>
</evidence>
<name>A0ABS1IY66_9FIRM</name>
<reference evidence="2 3" key="1">
    <citation type="submission" date="2021-01" db="EMBL/GenBank/DDBJ databases">
        <title>Isolation and description of Catonella massiliensis sp. nov., a novel Catonella species, isolated from a stable periodontitis subject.</title>
        <authorList>
            <person name="Antezack A."/>
            <person name="Boxberger M."/>
            <person name="La Scola B."/>
            <person name="Monnet-Corti V."/>
        </authorList>
    </citation>
    <scope>NUCLEOTIDE SEQUENCE [LARGE SCALE GENOMIC DNA]</scope>
    <source>
        <strain evidence="2 3">Marseille-Q4567</strain>
    </source>
</reference>
<protein>
    <submittedName>
        <fullName evidence="2">Type IV toxin-antitoxin system AbiEi family antitoxin domain-containing protein</fullName>
    </submittedName>
</protein>
<keyword evidence="3" id="KW-1185">Reference proteome</keyword>